<organism evidence="2 3">
    <name type="scientific">Raphanus sativus</name>
    <name type="common">Radish</name>
    <name type="synonym">Raphanus raphanistrum var. sativus</name>
    <dbReference type="NCBI Taxonomy" id="3726"/>
    <lineage>
        <taxon>Eukaryota</taxon>
        <taxon>Viridiplantae</taxon>
        <taxon>Streptophyta</taxon>
        <taxon>Embryophyta</taxon>
        <taxon>Tracheophyta</taxon>
        <taxon>Spermatophyta</taxon>
        <taxon>Magnoliopsida</taxon>
        <taxon>eudicotyledons</taxon>
        <taxon>Gunneridae</taxon>
        <taxon>Pentapetalae</taxon>
        <taxon>rosids</taxon>
        <taxon>malvids</taxon>
        <taxon>Brassicales</taxon>
        <taxon>Brassicaceae</taxon>
        <taxon>Brassiceae</taxon>
        <taxon>Raphanus</taxon>
    </lineage>
</organism>
<name>A0A6J0JJT7_RAPSA</name>
<dbReference type="PANTHER" id="PTHR35317:SF44">
    <property type="entry name" value="RNA-DIRECTED DNA POLYMERASE"/>
    <property type="match status" value="1"/>
</dbReference>
<dbReference type="OrthoDB" id="5378265at2759"/>
<dbReference type="Pfam" id="PF14223">
    <property type="entry name" value="Retrotran_gag_2"/>
    <property type="match status" value="1"/>
</dbReference>
<evidence type="ECO:0000313" key="3">
    <source>
        <dbReference type="RefSeq" id="XP_018435897.1"/>
    </source>
</evidence>
<accession>A0A6J0JJT7</accession>
<reference evidence="2" key="1">
    <citation type="journal article" date="2019" name="Database">
        <title>The radish genome database (RadishGD): an integrated information resource for radish genomics.</title>
        <authorList>
            <person name="Yu H.J."/>
            <person name="Baek S."/>
            <person name="Lee Y.J."/>
            <person name="Cho A."/>
            <person name="Mun J.H."/>
        </authorList>
    </citation>
    <scope>NUCLEOTIDE SEQUENCE [LARGE SCALE GENOMIC DNA]</scope>
    <source>
        <strain evidence="2">cv. WK10039</strain>
    </source>
</reference>
<dbReference type="Proteomes" id="UP000504610">
    <property type="component" value="Chromosome 6"/>
</dbReference>
<evidence type="ECO:0000256" key="1">
    <source>
        <dbReference type="SAM" id="MobiDB-lite"/>
    </source>
</evidence>
<dbReference type="AlphaFoldDB" id="A0A6J0JJT7"/>
<feature type="region of interest" description="Disordered" evidence="1">
    <location>
        <begin position="1"/>
        <end position="20"/>
    </location>
</feature>
<dbReference type="GeneID" id="108808213"/>
<protein>
    <submittedName>
        <fullName evidence="3">Uncharacterized protein LOC108808213</fullName>
    </submittedName>
</protein>
<feature type="compositionally biased region" description="Polar residues" evidence="1">
    <location>
        <begin position="211"/>
        <end position="225"/>
    </location>
</feature>
<dbReference type="PANTHER" id="PTHR35317">
    <property type="entry name" value="OS04G0629600 PROTEIN"/>
    <property type="match status" value="1"/>
</dbReference>
<dbReference type="RefSeq" id="XP_018435897.1">
    <property type="nucleotide sequence ID" value="XM_018580395.1"/>
</dbReference>
<evidence type="ECO:0000313" key="2">
    <source>
        <dbReference type="Proteomes" id="UP000504610"/>
    </source>
</evidence>
<dbReference type="KEGG" id="rsz:108808213"/>
<feature type="region of interest" description="Disordered" evidence="1">
    <location>
        <begin position="211"/>
        <end position="256"/>
    </location>
</feature>
<keyword evidence="2" id="KW-1185">Reference proteome</keyword>
<reference evidence="3" key="2">
    <citation type="submission" date="2025-08" db="UniProtKB">
        <authorList>
            <consortium name="RefSeq"/>
        </authorList>
    </citation>
    <scope>IDENTIFICATION</scope>
    <source>
        <tissue evidence="3">Leaf</tissue>
    </source>
</reference>
<gene>
    <name evidence="3" type="primary">LOC108808213</name>
</gene>
<feature type="compositionally biased region" description="Basic residues" evidence="1">
    <location>
        <begin position="228"/>
        <end position="238"/>
    </location>
</feature>
<sequence length="256" mass="29076">MADTKDLTEVKAPTTQGRREDVPNTVVCPMLTTTNYNVWVKKMKALFKVHKVWEAIEPGTEDEDKINMATVLLYQSLPETLVMQIGDDDTPKEIWESIKTRNVGAERVKEARLITLMNEFDRITMEDSESIDAFSGKLSELVSKAASLGHKIDQPRIVKKFLNSLPLKFFHMTASLEQLLDLNKIPFEDIVGRLKAYEERLKGKIPQDQQTSLLFSSSESTNDQNWRGRGRGSYRGRGRGNIGRGRGRSNSGEWNK</sequence>
<proteinExistence type="predicted"/>